<proteinExistence type="predicted"/>
<dbReference type="PANTHER" id="PTHR35273:SF2">
    <property type="entry name" value="ALPHA-GALACTOSIDASE"/>
    <property type="match status" value="1"/>
</dbReference>
<dbReference type="InterPro" id="IPR013785">
    <property type="entry name" value="Aldolase_TIM"/>
</dbReference>
<name>A0A2G9C4C0_9BURK</name>
<keyword evidence="4" id="KW-1185">Reference proteome</keyword>
<dbReference type="Pfam" id="PF03537">
    <property type="entry name" value="Glyco_hydro_114"/>
    <property type="match status" value="1"/>
</dbReference>
<dbReference type="InterPro" id="IPR017853">
    <property type="entry name" value="GH"/>
</dbReference>
<evidence type="ECO:0000256" key="1">
    <source>
        <dbReference type="SAM" id="SignalP"/>
    </source>
</evidence>
<keyword evidence="1" id="KW-0732">Signal</keyword>
<feature type="signal peptide" evidence="1">
    <location>
        <begin position="1"/>
        <end position="20"/>
    </location>
</feature>
<evidence type="ECO:0000259" key="2">
    <source>
        <dbReference type="Pfam" id="PF03537"/>
    </source>
</evidence>
<dbReference type="InterPro" id="IPR004352">
    <property type="entry name" value="GH114_TIM-barrel"/>
</dbReference>
<feature type="chain" id="PRO_5013621077" evidence="1">
    <location>
        <begin position="21"/>
        <end position="263"/>
    </location>
</feature>
<dbReference type="PANTHER" id="PTHR35273">
    <property type="entry name" value="ALPHA-1,4 POLYGALACTOSAMINIDASE, PUTATIVE (AFU_ORTHOLOGUE AFUA_3G07890)-RELATED"/>
    <property type="match status" value="1"/>
</dbReference>
<dbReference type="Gene3D" id="3.20.20.70">
    <property type="entry name" value="Aldolase class I"/>
    <property type="match status" value="1"/>
</dbReference>
<reference evidence="3 4" key="1">
    <citation type="submission" date="2017-11" db="EMBL/GenBank/DDBJ databases">
        <title>Draft genome sequence of Mitsuaria sp. HWN-4.</title>
        <authorList>
            <person name="Gundlapally S.R."/>
        </authorList>
    </citation>
    <scope>NUCLEOTIDE SEQUENCE [LARGE SCALE GENOMIC DNA]</scope>
    <source>
        <strain evidence="3 4">HWN-4</strain>
    </source>
</reference>
<protein>
    <submittedName>
        <fullName evidence="3">Endo alpha-1,4 polygalactosaminidase</fullName>
    </submittedName>
</protein>
<dbReference type="SUPFAM" id="SSF51445">
    <property type="entry name" value="(Trans)glycosidases"/>
    <property type="match status" value="1"/>
</dbReference>
<organism evidence="3 4">
    <name type="scientific">Roseateles chitinivorans</name>
    <dbReference type="NCBI Taxonomy" id="2917965"/>
    <lineage>
        <taxon>Bacteria</taxon>
        <taxon>Pseudomonadati</taxon>
        <taxon>Pseudomonadota</taxon>
        <taxon>Betaproteobacteria</taxon>
        <taxon>Burkholderiales</taxon>
        <taxon>Sphaerotilaceae</taxon>
        <taxon>Roseateles</taxon>
    </lineage>
</organism>
<dbReference type="AlphaFoldDB" id="A0A2G9C4C0"/>
<dbReference type="EMBL" id="PEOG01000075">
    <property type="protein sequence ID" value="PIM51215.1"/>
    <property type="molecule type" value="Genomic_DNA"/>
</dbReference>
<gene>
    <name evidence="3" type="ORF">CS062_21020</name>
</gene>
<comment type="caution">
    <text evidence="3">The sequence shown here is derived from an EMBL/GenBank/DDBJ whole genome shotgun (WGS) entry which is preliminary data.</text>
</comment>
<sequence>MATGLVVAAAAFAATTGAQAQSWWKPGVATTWQWQLSGTLNTSYNVAVYDIDLFDTSAQTIAQLKAQGRKVLCYFSAGSSENWRPDFNRFNAADMGNALDGWEGEKWLDTRSANVRAVMLSRLDLAVSKGCDGVEPDNVDGYTNGTGFPLTAATQLDYNKYLANAAHGRGLAIALKNDVDQLAQLEPYFDMAVNEQCNQYDECGGYSVFTSKNKPVFNAEYASKYRKNTNGARDKLCTKMLAAKIRTLVLPLDLNDAYRYSCD</sequence>
<dbReference type="Proteomes" id="UP000231501">
    <property type="component" value="Unassembled WGS sequence"/>
</dbReference>
<feature type="domain" description="Glycoside-hydrolase family GH114 TIM-barrel" evidence="2">
    <location>
        <begin position="31"/>
        <end position="256"/>
    </location>
</feature>
<evidence type="ECO:0000313" key="4">
    <source>
        <dbReference type="Proteomes" id="UP000231501"/>
    </source>
</evidence>
<accession>A0A2G9C4C0</accession>
<evidence type="ECO:0000313" key="3">
    <source>
        <dbReference type="EMBL" id="PIM51215.1"/>
    </source>
</evidence>
<dbReference type="OrthoDB" id="505502at2"/>